<sequence length="498" mass="57199">MEKMNIYCVNVEQEAYEMPSDSKKVMLKIEDISLYSSGVFSNVYRGLLKEPVEKKIAIKKTWPDVDRKKFDRNFEFIFLTGRERAPHKNIIQMLYAFSHDYGSKVCESYVFDFMPTTLADVLKTLNPTNAIGPGLDEMDIRLYTWQIFAGLKYLEEHLIIHRDLKPANILVDHDAGTLKINDFGSSKCFIKNKPSESYQIPRFYRPPEMCLKSTDYDSTVDVWSAGCCVGEMIKKGQILFPGKCSAHQFKLYCRCFGCPSEADFKAMKTPESCRLPPDCMRYSKGSGLLKLLPGAKEDQLGFLKRVFQFAPEKRFRGIEALKDDYFQPLFVPQVCRSNDQLVSKSISPEDYRNAIEVAESNSRRFALLTLCTKPATTPKQLLILPACEKSLSFEKVNQNKTRRSTLLPHQQKFARDLRSREDLSFAEQKSTRKRGPRLPNRGVPEELTGGREERSMAEQKSTRRKNKPRKSKEEITGSGGGKEERSMLEPKSSRKRRK</sequence>
<evidence type="ECO:0000259" key="8">
    <source>
        <dbReference type="PROSITE" id="PS50011"/>
    </source>
</evidence>
<dbReference type="EMBL" id="CANHGI010000003">
    <property type="protein sequence ID" value="CAI5444418.1"/>
    <property type="molecule type" value="Genomic_DNA"/>
</dbReference>
<feature type="compositionally biased region" description="Basic and acidic residues" evidence="7">
    <location>
        <begin position="471"/>
        <end position="492"/>
    </location>
</feature>
<dbReference type="InterPro" id="IPR008271">
    <property type="entry name" value="Ser/Thr_kinase_AS"/>
</dbReference>
<dbReference type="Gene3D" id="3.30.200.20">
    <property type="entry name" value="Phosphorylase Kinase, domain 1"/>
    <property type="match status" value="1"/>
</dbReference>
<dbReference type="SMART" id="SM00220">
    <property type="entry name" value="S_TKc"/>
    <property type="match status" value="1"/>
</dbReference>
<dbReference type="SUPFAM" id="SSF56112">
    <property type="entry name" value="Protein kinase-like (PK-like)"/>
    <property type="match status" value="1"/>
</dbReference>
<keyword evidence="10" id="KW-1185">Reference proteome</keyword>
<dbReference type="GO" id="GO:0007165">
    <property type="term" value="P:signal transduction"/>
    <property type="evidence" value="ECO:0007669"/>
    <property type="project" value="TreeGrafter"/>
</dbReference>
<comment type="similarity">
    <text evidence="1">Belongs to the protein kinase superfamily. CMGC Ser/Thr protein kinase family. GSK-3 subfamily.</text>
</comment>
<evidence type="ECO:0000256" key="3">
    <source>
        <dbReference type="ARBA" id="ARBA00022679"/>
    </source>
</evidence>
<evidence type="ECO:0000256" key="6">
    <source>
        <dbReference type="ARBA" id="ARBA00022840"/>
    </source>
</evidence>
<feature type="compositionally biased region" description="Basic and acidic residues" evidence="7">
    <location>
        <begin position="413"/>
        <end position="423"/>
    </location>
</feature>
<dbReference type="GO" id="GO:0005634">
    <property type="term" value="C:nucleus"/>
    <property type="evidence" value="ECO:0007669"/>
    <property type="project" value="TreeGrafter"/>
</dbReference>
<dbReference type="InterPro" id="IPR000719">
    <property type="entry name" value="Prot_kinase_dom"/>
</dbReference>
<keyword evidence="6" id="KW-0067">ATP-binding</keyword>
<keyword evidence="2" id="KW-0723">Serine/threonine-protein kinase</keyword>
<dbReference type="Pfam" id="PF00069">
    <property type="entry name" value="Pkinase"/>
    <property type="match status" value="1"/>
</dbReference>
<organism evidence="9 10">
    <name type="scientific">Caenorhabditis angaria</name>
    <dbReference type="NCBI Taxonomy" id="860376"/>
    <lineage>
        <taxon>Eukaryota</taxon>
        <taxon>Metazoa</taxon>
        <taxon>Ecdysozoa</taxon>
        <taxon>Nematoda</taxon>
        <taxon>Chromadorea</taxon>
        <taxon>Rhabditida</taxon>
        <taxon>Rhabditina</taxon>
        <taxon>Rhabditomorpha</taxon>
        <taxon>Rhabditoidea</taxon>
        <taxon>Rhabditidae</taxon>
        <taxon>Peloderinae</taxon>
        <taxon>Caenorhabditis</taxon>
    </lineage>
</organism>
<dbReference type="FunFam" id="1.10.510.10:FF:000624">
    <property type="entry name" value="Mitogen-activated protein kinase"/>
    <property type="match status" value="1"/>
</dbReference>
<feature type="domain" description="Protein kinase" evidence="8">
    <location>
        <begin position="29"/>
        <end position="326"/>
    </location>
</feature>
<dbReference type="GO" id="GO:0030154">
    <property type="term" value="P:cell differentiation"/>
    <property type="evidence" value="ECO:0007669"/>
    <property type="project" value="TreeGrafter"/>
</dbReference>
<evidence type="ECO:0000313" key="9">
    <source>
        <dbReference type="EMBL" id="CAI5444418.1"/>
    </source>
</evidence>
<dbReference type="GO" id="GO:0032436">
    <property type="term" value="P:positive regulation of proteasomal ubiquitin-dependent protein catabolic process"/>
    <property type="evidence" value="ECO:0007669"/>
    <property type="project" value="TreeGrafter"/>
</dbReference>
<dbReference type="GO" id="GO:0090090">
    <property type="term" value="P:negative regulation of canonical Wnt signaling pathway"/>
    <property type="evidence" value="ECO:0007669"/>
    <property type="project" value="TreeGrafter"/>
</dbReference>
<reference evidence="9" key="1">
    <citation type="submission" date="2022-11" db="EMBL/GenBank/DDBJ databases">
        <authorList>
            <person name="Kikuchi T."/>
        </authorList>
    </citation>
    <scope>NUCLEOTIDE SEQUENCE</scope>
    <source>
        <strain evidence="9">PS1010</strain>
    </source>
</reference>
<dbReference type="Proteomes" id="UP001152747">
    <property type="component" value="Unassembled WGS sequence"/>
</dbReference>
<dbReference type="AlphaFoldDB" id="A0A9P1IH27"/>
<keyword evidence="3" id="KW-0808">Transferase</keyword>
<evidence type="ECO:0000256" key="7">
    <source>
        <dbReference type="SAM" id="MobiDB-lite"/>
    </source>
</evidence>
<dbReference type="GO" id="GO:0030424">
    <property type="term" value="C:axon"/>
    <property type="evidence" value="ECO:0007669"/>
    <property type="project" value="TreeGrafter"/>
</dbReference>
<gene>
    <name evidence="9" type="ORF">CAMP_LOCUS7055</name>
</gene>
<evidence type="ECO:0000256" key="4">
    <source>
        <dbReference type="ARBA" id="ARBA00022741"/>
    </source>
</evidence>
<evidence type="ECO:0000256" key="2">
    <source>
        <dbReference type="ARBA" id="ARBA00022527"/>
    </source>
</evidence>
<dbReference type="PANTHER" id="PTHR24057">
    <property type="entry name" value="GLYCOGEN SYNTHASE KINASE-3 ALPHA"/>
    <property type="match status" value="1"/>
</dbReference>
<evidence type="ECO:0000313" key="10">
    <source>
        <dbReference type="Proteomes" id="UP001152747"/>
    </source>
</evidence>
<keyword evidence="5" id="KW-0418">Kinase</keyword>
<feature type="compositionally biased region" description="Basic and acidic residues" evidence="7">
    <location>
        <begin position="448"/>
        <end position="461"/>
    </location>
</feature>
<comment type="caution">
    <text evidence="9">The sequence shown here is derived from an EMBL/GenBank/DDBJ whole genome shotgun (WGS) entry which is preliminary data.</text>
</comment>
<dbReference type="PROSITE" id="PS00108">
    <property type="entry name" value="PROTEIN_KINASE_ST"/>
    <property type="match status" value="1"/>
</dbReference>
<dbReference type="GO" id="GO:0005524">
    <property type="term" value="F:ATP binding"/>
    <property type="evidence" value="ECO:0007669"/>
    <property type="project" value="UniProtKB-KW"/>
</dbReference>
<dbReference type="GO" id="GO:0004674">
    <property type="term" value="F:protein serine/threonine kinase activity"/>
    <property type="evidence" value="ECO:0007669"/>
    <property type="project" value="UniProtKB-KW"/>
</dbReference>
<dbReference type="PROSITE" id="PS50011">
    <property type="entry name" value="PROTEIN_KINASE_DOM"/>
    <property type="match status" value="1"/>
</dbReference>
<dbReference type="GO" id="GO:0005829">
    <property type="term" value="C:cytosol"/>
    <property type="evidence" value="ECO:0007669"/>
    <property type="project" value="TreeGrafter"/>
</dbReference>
<accession>A0A9P1IH27</accession>
<dbReference type="InterPro" id="IPR011009">
    <property type="entry name" value="Kinase-like_dom_sf"/>
</dbReference>
<dbReference type="OrthoDB" id="10252171at2759"/>
<proteinExistence type="inferred from homology"/>
<evidence type="ECO:0000256" key="1">
    <source>
        <dbReference type="ARBA" id="ARBA00005527"/>
    </source>
</evidence>
<protein>
    <recommendedName>
        <fullName evidence="8">Protein kinase domain-containing protein</fullName>
    </recommendedName>
</protein>
<dbReference type="GO" id="GO:0070507">
    <property type="term" value="P:regulation of microtubule cytoskeleton organization"/>
    <property type="evidence" value="ECO:0007669"/>
    <property type="project" value="TreeGrafter"/>
</dbReference>
<dbReference type="Gene3D" id="1.10.510.10">
    <property type="entry name" value="Transferase(Phosphotransferase) domain 1"/>
    <property type="match status" value="1"/>
</dbReference>
<feature type="region of interest" description="Disordered" evidence="7">
    <location>
        <begin position="402"/>
        <end position="498"/>
    </location>
</feature>
<evidence type="ECO:0000256" key="5">
    <source>
        <dbReference type="ARBA" id="ARBA00022777"/>
    </source>
</evidence>
<dbReference type="InterPro" id="IPR050591">
    <property type="entry name" value="GSK-3"/>
</dbReference>
<name>A0A9P1IH27_9PELO</name>
<keyword evidence="4" id="KW-0547">Nucleotide-binding</keyword>
<dbReference type="PANTHER" id="PTHR24057:SF18">
    <property type="entry name" value="SERINE_THREONINE-PROTEIN KINASE R03D7.5-RELATED"/>
    <property type="match status" value="1"/>
</dbReference>